<evidence type="ECO:0000259" key="3">
    <source>
        <dbReference type="Pfam" id="PF06110"/>
    </source>
</evidence>
<dbReference type="Gene3D" id="3.40.30.10">
    <property type="entry name" value="Glutaredoxin"/>
    <property type="match status" value="1"/>
</dbReference>
<keyword evidence="4" id="KW-1185">Reference proteome</keyword>
<sequence length="157" mass="18008">MEPTRHLDVVTVRGYSEIKSALRKADKGQYDSIYVFFTGDKDQNGVSWCPDCVRAEPFIHGSLDKTKGRSIFFWCYVGERDKWKNPKNQFRVDPVFQLKCIPTLIKIGTQKRLTEAQCCRDDLLDLIFDDDSDECRASARTNVSSSASKQCCMCILF</sequence>
<evidence type="ECO:0000313" key="5">
    <source>
        <dbReference type="RefSeq" id="XP_055861185.1"/>
    </source>
</evidence>
<protein>
    <recommendedName>
        <fullName evidence="2">Thioredoxin domain-containing protein 17</fullName>
    </recommendedName>
</protein>
<gene>
    <name evidence="5" type="primary">LOC106075493</name>
</gene>
<reference evidence="5" key="1">
    <citation type="submission" date="2025-08" db="UniProtKB">
        <authorList>
            <consortium name="RefSeq"/>
        </authorList>
    </citation>
    <scope>IDENTIFICATION</scope>
</reference>
<dbReference type="OMA" id="HAIYKLT"/>
<evidence type="ECO:0000256" key="1">
    <source>
        <dbReference type="ARBA" id="ARBA00008987"/>
    </source>
</evidence>
<dbReference type="GO" id="GO:0005829">
    <property type="term" value="C:cytosol"/>
    <property type="evidence" value="ECO:0007669"/>
    <property type="project" value="TreeGrafter"/>
</dbReference>
<comment type="similarity">
    <text evidence="1">Belongs to the thioredoxin family.</text>
</comment>
<dbReference type="GeneID" id="106075493"/>
<accession>A0A9W2YEP1</accession>
<dbReference type="Pfam" id="PF06110">
    <property type="entry name" value="TXD17-like_Trx"/>
    <property type="match status" value="1"/>
</dbReference>
<evidence type="ECO:0000313" key="4">
    <source>
        <dbReference type="Proteomes" id="UP001165740"/>
    </source>
</evidence>
<evidence type="ECO:0000256" key="2">
    <source>
        <dbReference type="ARBA" id="ARBA00016949"/>
    </source>
</evidence>
<dbReference type="PANTHER" id="PTHR12452:SF0">
    <property type="entry name" value="THIOREDOXIN DOMAIN-CONTAINING PROTEIN 17"/>
    <property type="match status" value="1"/>
</dbReference>
<dbReference type="PANTHER" id="PTHR12452">
    <property type="entry name" value="42-9-9 PROTEIN-RELATED"/>
    <property type="match status" value="1"/>
</dbReference>
<dbReference type="InterPro" id="IPR045108">
    <property type="entry name" value="TXNDC17-like"/>
</dbReference>
<dbReference type="RefSeq" id="XP_055861185.1">
    <property type="nucleotide sequence ID" value="XM_056005210.1"/>
</dbReference>
<dbReference type="InterPro" id="IPR010357">
    <property type="entry name" value="TXNDC17_dom"/>
</dbReference>
<dbReference type="SUPFAM" id="SSF52833">
    <property type="entry name" value="Thioredoxin-like"/>
    <property type="match status" value="1"/>
</dbReference>
<organism evidence="4 5">
    <name type="scientific">Biomphalaria glabrata</name>
    <name type="common">Bloodfluke planorb</name>
    <name type="synonym">Freshwater snail</name>
    <dbReference type="NCBI Taxonomy" id="6526"/>
    <lineage>
        <taxon>Eukaryota</taxon>
        <taxon>Metazoa</taxon>
        <taxon>Spiralia</taxon>
        <taxon>Lophotrochozoa</taxon>
        <taxon>Mollusca</taxon>
        <taxon>Gastropoda</taxon>
        <taxon>Heterobranchia</taxon>
        <taxon>Euthyneura</taxon>
        <taxon>Panpulmonata</taxon>
        <taxon>Hygrophila</taxon>
        <taxon>Lymnaeoidea</taxon>
        <taxon>Planorbidae</taxon>
        <taxon>Biomphalaria</taxon>
    </lineage>
</organism>
<dbReference type="OrthoDB" id="78947at2759"/>
<proteinExistence type="inferred from homology"/>
<dbReference type="AlphaFoldDB" id="A0A9W2YEP1"/>
<dbReference type="GO" id="GO:0047134">
    <property type="term" value="F:protein-disulfide reductase [NAD(P)H] activity"/>
    <property type="evidence" value="ECO:0007669"/>
    <property type="project" value="InterPro"/>
</dbReference>
<dbReference type="InterPro" id="IPR036249">
    <property type="entry name" value="Thioredoxin-like_sf"/>
</dbReference>
<name>A0A9W2YEP1_BIOGL</name>
<feature type="domain" description="Thioredoxin" evidence="3">
    <location>
        <begin position="12"/>
        <end position="130"/>
    </location>
</feature>
<dbReference type="Proteomes" id="UP001165740">
    <property type="component" value="Chromosome 12"/>
</dbReference>